<dbReference type="GO" id="GO:0007018">
    <property type="term" value="P:microtubule-based movement"/>
    <property type="evidence" value="ECO:0007669"/>
    <property type="project" value="InterPro"/>
</dbReference>
<keyword evidence="1" id="KW-0175">Coiled coil</keyword>
<evidence type="ECO:0000313" key="5">
    <source>
        <dbReference type="Proteomes" id="UP001501940"/>
    </source>
</evidence>
<dbReference type="Ensembl" id="ENSAOCT00000040656.1">
    <property type="protein sequence ID" value="ENSAOCP00000072394.1"/>
    <property type="gene ID" value="ENSAOCG00000032819.1"/>
</dbReference>
<dbReference type="Proteomes" id="UP001501940">
    <property type="component" value="Chromosome 10"/>
</dbReference>
<evidence type="ECO:0000259" key="2">
    <source>
        <dbReference type="Pfam" id="PF12777"/>
    </source>
</evidence>
<feature type="coiled-coil region" evidence="1">
    <location>
        <begin position="72"/>
        <end position="106"/>
    </location>
</feature>
<feature type="domain" description="Dynein heavy chain coiled coil stalk" evidence="2">
    <location>
        <begin position="2"/>
        <end position="98"/>
    </location>
</feature>
<keyword evidence="5" id="KW-1185">Reference proteome</keyword>
<dbReference type="GO" id="GO:0005858">
    <property type="term" value="C:axonemal dynein complex"/>
    <property type="evidence" value="ECO:0007669"/>
    <property type="project" value="TreeGrafter"/>
</dbReference>
<dbReference type="GeneTree" id="ENSGT00940000158992"/>
<dbReference type="InterPro" id="IPR024743">
    <property type="entry name" value="Dynein_HC_stalk"/>
</dbReference>
<sequence length="249" mass="28292">IAGFMNSLQQFQKDKINEEIVELLQVYLDMEDYTMENAKKVCGNVAGLLAWTRAMVTFFGINKEVVPLKANLAIQESRLRAANNELSKAKAQLAEKQDLLDDAEMCKKKMQTASALIDGLSGEKFRWTEQSKEFKEQINRLVSDVLQLAGFLSYCRPFNQNFHDLLLKDIWEEELRSNKIPFTETLNIVSSLISMRKVQELPTDDLSVQNGIIVTKASRYPVLIDPQIQGKAWIKKKGSKNTLQVSNST</sequence>
<reference evidence="4" key="2">
    <citation type="submission" date="2025-08" db="UniProtKB">
        <authorList>
            <consortium name="Ensembl"/>
        </authorList>
    </citation>
    <scope>IDENTIFICATION</scope>
</reference>
<evidence type="ECO:0008006" key="6">
    <source>
        <dbReference type="Google" id="ProtNLM"/>
    </source>
</evidence>
<dbReference type="InterPro" id="IPR026983">
    <property type="entry name" value="DHC"/>
</dbReference>
<dbReference type="Gene3D" id="3.40.50.300">
    <property type="entry name" value="P-loop containing nucleotide triphosphate hydrolases"/>
    <property type="match status" value="1"/>
</dbReference>
<reference evidence="4" key="3">
    <citation type="submission" date="2025-09" db="UniProtKB">
        <authorList>
            <consortium name="Ensembl"/>
        </authorList>
    </citation>
    <scope>IDENTIFICATION</scope>
</reference>
<organism evidence="4 5">
    <name type="scientific">Amphiprion ocellaris</name>
    <name type="common">Clown anemonefish</name>
    <dbReference type="NCBI Taxonomy" id="80972"/>
    <lineage>
        <taxon>Eukaryota</taxon>
        <taxon>Metazoa</taxon>
        <taxon>Chordata</taxon>
        <taxon>Craniata</taxon>
        <taxon>Vertebrata</taxon>
        <taxon>Euteleostomi</taxon>
        <taxon>Actinopterygii</taxon>
        <taxon>Neopterygii</taxon>
        <taxon>Teleostei</taxon>
        <taxon>Neoteleostei</taxon>
        <taxon>Acanthomorphata</taxon>
        <taxon>Ovalentaria</taxon>
        <taxon>Pomacentridae</taxon>
        <taxon>Amphiprion</taxon>
    </lineage>
</organism>
<accession>A0AAQ6A501</accession>
<feature type="domain" description="Dynein heavy chain ATP-binding dynein motor region" evidence="3">
    <location>
        <begin position="198"/>
        <end position="247"/>
    </location>
</feature>
<dbReference type="Gene3D" id="1.20.920.20">
    <property type="match status" value="1"/>
</dbReference>
<dbReference type="Pfam" id="PF12781">
    <property type="entry name" value="AAA_9"/>
    <property type="match status" value="1"/>
</dbReference>
<proteinExistence type="predicted"/>
<dbReference type="PANTHER" id="PTHR46532:SF11">
    <property type="entry name" value="DYNEIN AXONEMAL HEAVY CHAIN 12"/>
    <property type="match status" value="1"/>
</dbReference>
<reference evidence="4 5" key="1">
    <citation type="submission" date="2022-01" db="EMBL/GenBank/DDBJ databases">
        <title>A chromosome-scale genome assembly of the false clownfish, Amphiprion ocellaris.</title>
        <authorList>
            <person name="Ryu T."/>
        </authorList>
    </citation>
    <scope>NUCLEOTIDE SEQUENCE [LARGE SCALE GENOMIC DNA]</scope>
</reference>
<evidence type="ECO:0000259" key="3">
    <source>
        <dbReference type="Pfam" id="PF12781"/>
    </source>
</evidence>
<dbReference type="InterPro" id="IPR027417">
    <property type="entry name" value="P-loop_NTPase"/>
</dbReference>
<evidence type="ECO:0000256" key="1">
    <source>
        <dbReference type="SAM" id="Coils"/>
    </source>
</evidence>
<dbReference type="PANTHER" id="PTHR46532">
    <property type="entry name" value="MALE FERTILITY FACTOR KL5"/>
    <property type="match status" value="1"/>
</dbReference>
<evidence type="ECO:0000313" key="4">
    <source>
        <dbReference type="Ensembl" id="ENSAOCP00000072394.1"/>
    </source>
</evidence>
<dbReference type="AlphaFoldDB" id="A0AAQ6A501"/>
<dbReference type="GO" id="GO:0045505">
    <property type="term" value="F:dynein intermediate chain binding"/>
    <property type="evidence" value="ECO:0007669"/>
    <property type="project" value="InterPro"/>
</dbReference>
<name>A0AAQ6A501_AMPOC</name>
<dbReference type="InterPro" id="IPR035706">
    <property type="entry name" value="AAA_9"/>
</dbReference>
<dbReference type="GO" id="GO:0051959">
    <property type="term" value="F:dynein light intermediate chain binding"/>
    <property type="evidence" value="ECO:0007669"/>
    <property type="project" value="InterPro"/>
</dbReference>
<protein>
    <recommendedName>
        <fullName evidence="6">Dynein heavy chain coiled coil stalk domain-containing protein</fullName>
    </recommendedName>
</protein>
<dbReference type="Pfam" id="PF12777">
    <property type="entry name" value="MT"/>
    <property type="match status" value="1"/>
</dbReference>